<dbReference type="Proteomes" id="UP000274822">
    <property type="component" value="Unassembled WGS sequence"/>
</dbReference>
<accession>A0A433R0Q4</accession>
<sequence>MTGHSPARYWVLANGNRGAENVRISTETPNKFLRTYLDGELVYVLLASSKRLKNGRTNYIGTLFKQITEVTEEDVERGVDVQGIPWSQLPVTREKYRDTRLQDYQNYENLRAPHDEINKEIKPVAADAQFYKFKYTKLTEKCSIAHFQLCNLLWATSKNDIFYTYASCVRQWSPHLRTSRSVMDLHHTDNPASFPIKVSTMACRDDVMLVGGFCGEYAFQRLDSQYSPANYGIITSDNNGITNHMDIIQGRSGGKFDYYRFSRDRTGHSKGVVET</sequence>
<gene>
    <name evidence="1" type="ORF">BC938DRAFT_482904</name>
</gene>
<organism evidence="1 2">
    <name type="scientific">Jimgerdemannia flammicorona</name>
    <dbReference type="NCBI Taxonomy" id="994334"/>
    <lineage>
        <taxon>Eukaryota</taxon>
        <taxon>Fungi</taxon>
        <taxon>Fungi incertae sedis</taxon>
        <taxon>Mucoromycota</taxon>
        <taxon>Mucoromycotina</taxon>
        <taxon>Endogonomycetes</taxon>
        <taxon>Endogonales</taxon>
        <taxon>Endogonaceae</taxon>
        <taxon>Jimgerdemannia</taxon>
    </lineage>
</organism>
<evidence type="ECO:0000313" key="2">
    <source>
        <dbReference type="Proteomes" id="UP000274822"/>
    </source>
</evidence>
<proteinExistence type="predicted"/>
<dbReference type="PANTHER" id="PTHR43991">
    <property type="entry name" value="WD REPEAT PROTEIN (AFU_ORTHOLOGUE AFUA_8G05640)-RELATED"/>
    <property type="match status" value="1"/>
</dbReference>
<protein>
    <submittedName>
        <fullName evidence="1">Uncharacterized protein</fullName>
    </submittedName>
</protein>
<dbReference type="AlphaFoldDB" id="A0A433R0Q4"/>
<keyword evidence="2" id="KW-1185">Reference proteome</keyword>
<name>A0A433R0Q4_9FUNG</name>
<dbReference type="EMBL" id="RBNJ01000008">
    <property type="protein sequence ID" value="RUS35607.1"/>
    <property type="molecule type" value="Genomic_DNA"/>
</dbReference>
<comment type="caution">
    <text evidence="1">The sequence shown here is derived from an EMBL/GenBank/DDBJ whole genome shotgun (WGS) entry which is preliminary data.</text>
</comment>
<dbReference type="PANTHER" id="PTHR43991:SF12">
    <property type="entry name" value="WD REPEAT PROTEIN (AFU_ORTHOLOGUE AFUA_8G05640)"/>
    <property type="match status" value="1"/>
</dbReference>
<evidence type="ECO:0000313" key="1">
    <source>
        <dbReference type="EMBL" id="RUS35607.1"/>
    </source>
</evidence>
<reference evidence="1 2" key="1">
    <citation type="journal article" date="2018" name="New Phytol.">
        <title>Phylogenomics of Endogonaceae and evolution of mycorrhizas within Mucoromycota.</title>
        <authorList>
            <person name="Chang Y."/>
            <person name="Desiro A."/>
            <person name="Na H."/>
            <person name="Sandor L."/>
            <person name="Lipzen A."/>
            <person name="Clum A."/>
            <person name="Barry K."/>
            <person name="Grigoriev I.V."/>
            <person name="Martin F.M."/>
            <person name="Stajich J.E."/>
            <person name="Smith M.E."/>
            <person name="Bonito G."/>
            <person name="Spatafora J.W."/>
        </authorList>
    </citation>
    <scope>NUCLEOTIDE SEQUENCE [LARGE SCALE GENOMIC DNA]</scope>
    <source>
        <strain evidence="1 2">AD002</strain>
    </source>
</reference>